<name>I3X9G8_SINF2</name>
<dbReference type="KEGG" id="sfd:USDA257_c39800"/>
<proteinExistence type="predicted"/>
<sequence>MLKGRPGTIGIDGQIVVLVSLKALADILCGNGLEEFKHVVARVPKGRRRIVSNR</sequence>
<dbReference type="AlphaFoldDB" id="I3X9G8"/>
<accession>I3X9G8</accession>
<dbReference type="PATRIC" id="fig|1185652.3.peg.4129"/>
<evidence type="ECO:0000313" key="2">
    <source>
        <dbReference type="Proteomes" id="UP000006180"/>
    </source>
</evidence>
<protein>
    <submittedName>
        <fullName evidence="1">Uncharacterized protein</fullName>
    </submittedName>
</protein>
<evidence type="ECO:0000313" key="1">
    <source>
        <dbReference type="EMBL" id="AFL52524.1"/>
    </source>
</evidence>
<dbReference type="EMBL" id="CP003563">
    <property type="protein sequence ID" value="AFL52524.1"/>
    <property type="molecule type" value="Genomic_DNA"/>
</dbReference>
<dbReference type="RefSeq" id="WP_014764659.1">
    <property type="nucleotide sequence ID" value="NC_018000.1"/>
</dbReference>
<dbReference type="Proteomes" id="UP000006180">
    <property type="component" value="Chromosome"/>
</dbReference>
<dbReference type="STRING" id="1185652.USDA257_c39800"/>
<gene>
    <name evidence="1" type="ORF">USDA257_c39800</name>
</gene>
<organism evidence="1 2">
    <name type="scientific">Sinorhizobium fredii (strain USDA 257)</name>
    <dbReference type="NCBI Taxonomy" id="1185652"/>
    <lineage>
        <taxon>Bacteria</taxon>
        <taxon>Pseudomonadati</taxon>
        <taxon>Pseudomonadota</taxon>
        <taxon>Alphaproteobacteria</taxon>
        <taxon>Hyphomicrobiales</taxon>
        <taxon>Rhizobiaceae</taxon>
        <taxon>Sinorhizobium/Ensifer group</taxon>
        <taxon>Sinorhizobium</taxon>
    </lineage>
</organism>
<dbReference type="HOGENOM" id="CLU_3048029_0_0_5"/>
<reference evidence="1 2" key="1">
    <citation type="journal article" date="2012" name="J. Bacteriol.">
        <title>Complete genome sequence of the broad-host-range strain Sinorhizobium fredii USDA257.</title>
        <authorList>
            <person name="Schuldes J."/>
            <person name="Rodriguez Orbegoso M."/>
            <person name="Schmeisser C."/>
            <person name="Krishnan H.B."/>
            <person name="Daniel R."/>
            <person name="Streit W.R."/>
        </authorList>
    </citation>
    <scope>NUCLEOTIDE SEQUENCE [LARGE SCALE GENOMIC DNA]</scope>
    <source>
        <strain evidence="1 2">USDA 257</strain>
    </source>
</reference>